<keyword evidence="2" id="KW-0472">Membrane</keyword>
<name>A0A857MKK8_9ACTN</name>
<feature type="compositionally biased region" description="Basic residues" evidence="1">
    <location>
        <begin position="365"/>
        <end position="385"/>
    </location>
</feature>
<feature type="transmembrane region" description="Helical" evidence="2">
    <location>
        <begin position="24"/>
        <end position="43"/>
    </location>
</feature>
<protein>
    <submittedName>
        <fullName evidence="4">PE-PPE domain-containing protein</fullName>
    </submittedName>
</protein>
<evidence type="ECO:0000256" key="1">
    <source>
        <dbReference type="SAM" id="MobiDB-lite"/>
    </source>
</evidence>
<dbReference type="AlphaFoldDB" id="A0A857MKK8"/>
<dbReference type="Pfam" id="PF08237">
    <property type="entry name" value="PE-PPE"/>
    <property type="match status" value="1"/>
</dbReference>
<evidence type="ECO:0000256" key="2">
    <source>
        <dbReference type="SAM" id="Phobius"/>
    </source>
</evidence>
<dbReference type="InterPro" id="IPR029058">
    <property type="entry name" value="AB_hydrolase_fold"/>
</dbReference>
<evidence type="ECO:0000259" key="3">
    <source>
        <dbReference type="Pfam" id="PF08237"/>
    </source>
</evidence>
<evidence type="ECO:0000313" key="4">
    <source>
        <dbReference type="EMBL" id="QHN41260.1"/>
    </source>
</evidence>
<feature type="region of interest" description="Disordered" evidence="1">
    <location>
        <begin position="348"/>
        <end position="397"/>
    </location>
</feature>
<reference evidence="4" key="1">
    <citation type="journal article" date="2021" name="Nat. Microbiol.">
        <title>Cocultivation of an ultrasmall environmental parasitic bacterium with lytic ability against bacteria associated with wastewater foams.</title>
        <authorList>
            <person name="Batinovic S."/>
            <person name="Rose J.J.A."/>
            <person name="Ratcliffe J."/>
            <person name="Seviour R.J."/>
            <person name="Petrovski S."/>
        </authorList>
    </citation>
    <scope>NUCLEOTIDE SEQUENCE</scope>
    <source>
        <strain evidence="4">CON44</strain>
    </source>
</reference>
<organism evidence="4">
    <name type="scientific">Gordonia amarae</name>
    <dbReference type="NCBI Taxonomy" id="36821"/>
    <lineage>
        <taxon>Bacteria</taxon>
        <taxon>Bacillati</taxon>
        <taxon>Actinomycetota</taxon>
        <taxon>Actinomycetes</taxon>
        <taxon>Mycobacteriales</taxon>
        <taxon>Gordoniaceae</taxon>
        <taxon>Gordonia</taxon>
    </lineage>
</organism>
<dbReference type="Gene3D" id="3.40.50.1820">
    <property type="entry name" value="alpha/beta hydrolase"/>
    <property type="match status" value="1"/>
</dbReference>
<keyword evidence="2" id="KW-0812">Transmembrane</keyword>
<dbReference type="RefSeq" id="WP_005193510.1">
    <property type="nucleotide sequence ID" value="NZ_CP045804.1"/>
</dbReference>
<dbReference type="InterPro" id="IPR013228">
    <property type="entry name" value="PE-PPE_C"/>
</dbReference>
<feature type="domain" description="PE-PPE" evidence="3">
    <location>
        <begin position="104"/>
        <end position="304"/>
    </location>
</feature>
<accession>A0A857MKK8</accession>
<keyword evidence="2" id="KW-1133">Transmembrane helix</keyword>
<dbReference type="EMBL" id="CP045810">
    <property type="protein sequence ID" value="QHN41260.1"/>
    <property type="molecule type" value="Genomic_DNA"/>
</dbReference>
<sequence length="418" mass="44755">MSTTQHVPCPSQQYVRPPRAVRRAAVAVVAAAAAVSLVFPAIAEAKPGRQVRELTMSGIVTDGTDRANRVGPRDDGTVMVVTPGTDDGNLGERIKRTVGQRQTLIVAYPESLWPFVGGKSSPVPPLADTYDTSKRIAINRNLAVMRKLAGAGMQVIYTGYSQGADALGNATEKAVAQGIDLSDSKIVLAADVRGPWGIKAAAETIPGAPAVVKRFGITPDGARDPERSSGADVTSTIIVGDPASNFQWQPRRPLESILVNGAGFITIHTGWGAQTYGNLDALGSPTELRSVDGTTRYQVYDARHPLALLRQMVHDRTGLPYTRADLKRWDAEGERFFATEAPSVRNSAVPVTEVSAPPHEQKQVVQKRTKAARTTKRPRAAKVRVPRPSADPGGQLLRSITVTMEDLVRGGRSPRAGR</sequence>
<gene>
    <name evidence="4" type="ORF">GII30_20680</name>
</gene>
<proteinExistence type="predicted"/>